<protein>
    <submittedName>
        <fullName evidence="1">Uncharacterized protein</fullName>
    </submittedName>
</protein>
<evidence type="ECO:0000313" key="2">
    <source>
        <dbReference type="Proteomes" id="UP000316092"/>
    </source>
</evidence>
<name>A0A553UGR1_9DEIO</name>
<dbReference type="EMBL" id="VKDB01000043">
    <property type="protein sequence ID" value="TSA79394.1"/>
    <property type="molecule type" value="Genomic_DNA"/>
</dbReference>
<dbReference type="Proteomes" id="UP000316092">
    <property type="component" value="Unassembled WGS sequence"/>
</dbReference>
<dbReference type="OrthoDB" id="9849754at2"/>
<proteinExistence type="predicted"/>
<gene>
    <name evidence="1" type="ORF">FNU79_17960</name>
</gene>
<reference evidence="1 2" key="1">
    <citation type="submission" date="2019-07" db="EMBL/GenBank/DDBJ databases">
        <title>Deinococcus detaillus sp. nov., isolated from humus soil in Antarctica.</title>
        <authorList>
            <person name="Zhang K."/>
        </authorList>
    </citation>
    <scope>NUCLEOTIDE SEQUENCE [LARGE SCALE GENOMIC DNA]</scope>
    <source>
        <strain evidence="1 2">H1</strain>
    </source>
</reference>
<organism evidence="1 2">
    <name type="scientific">Deinococcus detaillensis</name>
    <dbReference type="NCBI Taxonomy" id="2592048"/>
    <lineage>
        <taxon>Bacteria</taxon>
        <taxon>Thermotogati</taxon>
        <taxon>Deinococcota</taxon>
        <taxon>Deinococci</taxon>
        <taxon>Deinococcales</taxon>
        <taxon>Deinococcaceae</taxon>
        <taxon>Deinococcus</taxon>
    </lineage>
</organism>
<comment type="caution">
    <text evidence="1">The sequence shown here is derived from an EMBL/GenBank/DDBJ whole genome shotgun (WGS) entry which is preliminary data.</text>
</comment>
<evidence type="ECO:0000313" key="1">
    <source>
        <dbReference type="EMBL" id="TSA79394.1"/>
    </source>
</evidence>
<dbReference type="RefSeq" id="WP_143722173.1">
    <property type="nucleotide sequence ID" value="NZ_VKDB01000043.1"/>
</dbReference>
<accession>A0A553UGR1</accession>
<dbReference type="AlphaFoldDB" id="A0A553UGR1"/>
<sequence length="76" mass="8535">MSEQIFTDPTHFFESTLSRLIGNAERDLALAQAEGEALTATKARVRLDTLQATLEIHRAGFKVVERQQLKIRRAAP</sequence>
<keyword evidence="2" id="KW-1185">Reference proteome</keyword>